<keyword evidence="2" id="KW-1185">Reference proteome</keyword>
<organism evidence="1 2">
    <name type="scientific">Pistacia atlantica</name>
    <dbReference type="NCBI Taxonomy" id="434234"/>
    <lineage>
        <taxon>Eukaryota</taxon>
        <taxon>Viridiplantae</taxon>
        <taxon>Streptophyta</taxon>
        <taxon>Embryophyta</taxon>
        <taxon>Tracheophyta</taxon>
        <taxon>Spermatophyta</taxon>
        <taxon>Magnoliopsida</taxon>
        <taxon>eudicotyledons</taxon>
        <taxon>Gunneridae</taxon>
        <taxon>Pentapetalae</taxon>
        <taxon>rosids</taxon>
        <taxon>malvids</taxon>
        <taxon>Sapindales</taxon>
        <taxon>Anacardiaceae</taxon>
        <taxon>Pistacia</taxon>
    </lineage>
</organism>
<protein>
    <submittedName>
        <fullName evidence="1">Uncharacterized protein</fullName>
    </submittedName>
</protein>
<evidence type="ECO:0000313" key="2">
    <source>
        <dbReference type="Proteomes" id="UP001164250"/>
    </source>
</evidence>
<dbReference type="Proteomes" id="UP001164250">
    <property type="component" value="Chromosome 1"/>
</dbReference>
<name>A0ACC1CCD0_9ROSI</name>
<gene>
    <name evidence="1" type="ORF">Patl1_03570</name>
</gene>
<proteinExistence type="predicted"/>
<reference evidence="2" key="1">
    <citation type="journal article" date="2023" name="G3 (Bethesda)">
        <title>Genome assembly and association tests identify interacting loci associated with vigor, precocity, and sex in interspecific pistachio rootstocks.</title>
        <authorList>
            <person name="Palmer W."/>
            <person name="Jacygrad E."/>
            <person name="Sagayaradj S."/>
            <person name="Cavanaugh K."/>
            <person name="Han R."/>
            <person name="Bertier L."/>
            <person name="Beede B."/>
            <person name="Kafkas S."/>
            <person name="Golino D."/>
            <person name="Preece J."/>
            <person name="Michelmore R."/>
        </authorList>
    </citation>
    <scope>NUCLEOTIDE SEQUENCE [LARGE SCALE GENOMIC DNA]</scope>
</reference>
<evidence type="ECO:0000313" key="1">
    <source>
        <dbReference type="EMBL" id="KAJ0113157.1"/>
    </source>
</evidence>
<accession>A0ACC1CCD0</accession>
<sequence length="197" mass="23002">MRDGRRSQERTRYKPWVSVVSKRGFDHGYLRKNECRIPQQSQRNIRRHESSFDQVNTALQAVLTELQALRTSPTSNTSSSETNSLAREESSHPHTSRLNPINDHHRQHLKLSFPKFNGDDPTCWIYKAEQYFDFKNVGPDQQVQLASFHLEGITLQWHGWLTKFRGPLTWDEFTTAVQLRFGPTDHEDPSEALTRLK</sequence>
<comment type="caution">
    <text evidence="1">The sequence shown here is derived from an EMBL/GenBank/DDBJ whole genome shotgun (WGS) entry which is preliminary data.</text>
</comment>
<dbReference type="EMBL" id="CM047897">
    <property type="protein sequence ID" value="KAJ0113157.1"/>
    <property type="molecule type" value="Genomic_DNA"/>
</dbReference>